<dbReference type="OrthoDB" id="10628198at2759"/>
<name>A0A433U042_ELYCH</name>
<reference evidence="2 3" key="1">
    <citation type="submission" date="2019-01" db="EMBL/GenBank/DDBJ databases">
        <title>A draft genome assembly of the solar-powered sea slug Elysia chlorotica.</title>
        <authorList>
            <person name="Cai H."/>
            <person name="Li Q."/>
            <person name="Fang X."/>
            <person name="Li J."/>
            <person name="Curtis N.E."/>
            <person name="Altenburger A."/>
            <person name="Shibata T."/>
            <person name="Feng M."/>
            <person name="Maeda T."/>
            <person name="Schwartz J.A."/>
            <person name="Shigenobu S."/>
            <person name="Lundholm N."/>
            <person name="Nishiyama T."/>
            <person name="Yang H."/>
            <person name="Hasebe M."/>
            <person name="Li S."/>
            <person name="Pierce S.K."/>
            <person name="Wang J."/>
        </authorList>
    </citation>
    <scope>NUCLEOTIDE SEQUENCE [LARGE SCALE GENOMIC DNA]</scope>
    <source>
        <strain evidence="2">EC2010</strain>
        <tissue evidence="2">Whole organism of an adult</tissue>
    </source>
</reference>
<dbReference type="EMBL" id="RQTK01000119">
    <property type="protein sequence ID" value="RUS87108.1"/>
    <property type="molecule type" value="Genomic_DNA"/>
</dbReference>
<dbReference type="Proteomes" id="UP000271974">
    <property type="component" value="Unassembled WGS sequence"/>
</dbReference>
<protein>
    <submittedName>
        <fullName evidence="2">Uncharacterized protein</fullName>
    </submittedName>
</protein>
<proteinExistence type="predicted"/>
<feature type="signal peptide" evidence="1">
    <location>
        <begin position="1"/>
        <end position="17"/>
    </location>
</feature>
<evidence type="ECO:0000256" key="1">
    <source>
        <dbReference type="SAM" id="SignalP"/>
    </source>
</evidence>
<organism evidence="2 3">
    <name type="scientific">Elysia chlorotica</name>
    <name type="common">Eastern emerald elysia</name>
    <name type="synonym">Sea slug</name>
    <dbReference type="NCBI Taxonomy" id="188477"/>
    <lineage>
        <taxon>Eukaryota</taxon>
        <taxon>Metazoa</taxon>
        <taxon>Spiralia</taxon>
        <taxon>Lophotrochozoa</taxon>
        <taxon>Mollusca</taxon>
        <taxon>Gastropoda</taxon>
        <taxon>Heterobranchia</taxon>
        <taxon>Euthyneura</taxon>
        <taxon>Panpulmonata</taxon>
        <taxon>Sacoglossa</taxon>
        <taxon>Placobranchoidea</taxon>
        <taxon>Plakobranchidae</taxon>
        <taxon>Elysia</taxon>
    </lineage>
</organism>
<keyword evidence="3" id="KW-1185">Reference proteome</keyword>
<gene>
    <name evidence="2" type="ORF">EGW08_005108</name>
</gene>
<dbReference type="AlphaFoldDB" id="A0A433U042"/>
<sequence>MFLIWIFVLVGSQFSSAIILRPKWFPYFARANQERAGTDSAPVYDSGRTSEALTARQARTVDLVDLERDTFRASHQFPAYVHTVRSGLLDSSSTRRRSDFDLGRNSRSGLEGSWGNSRSSVWNRSASGRNVIPRCDGGQTRHECLNRMLALLAQMLDLERERRAAG</sequence>
<keyword evidence="1" id="KW-0732">Signal</keyword>
<comment type="caution">
    <text evidence="2">The sequence shown here is derived from an EMBL/GenBank/DDBJ whole genome shotgun (WGS) entry which is preliminary data.</text>
</comment>
<accession>A0A433U042</accession>
<feature type="chain" id="PRO_5019298271" evidence="1">
    <location>
        <begin position="18"/>
        <end position="166"/>
    </location>
</feature>
<evidence type="ECO:0000313" key="2">
    <source>
        <dbReference type="EMBL" id="RUS87108.1"/>
    </source>
</evidence>
<evidence type="ECO:0000313" key="3">
    <source>
        <dbReference type="Proteomes" id="UP000271974"/>
    </source>
</evidence>